<evidence type="ECO:0000256" key="3">
    <source>
        <dbReference type="ARBA" id="ARBA00022679"/>
    </source>
</evidence>
<name>A0A3D9H3Y8_9PROT</name>
<reference evidence="11 12" key="1">
    <citation type="submission" date="2018-07" db="EMBL/GenBank/DDBJ databases">
        <title>Genomic Encyclopedia of Type Strains, Phase III (KMG-III): the genomes of soil and plant-associated and newly described type strains.</title>
        <authorList>
            <person name="Whitman W."/>
        </authorList>
    </citation>
    <scope>NUCLEOTIDE SEQUENCE [LARGE SCALE GENOMIC DNA]</scope>
    <source>
        <strain evidence="11 12">CECT 8488</strain>
    </source>
</reference>
<keyword evidence="5 11" id="KW-0012">Acyltransferase</keyword>
<dbReference type="Pfam" id="PF13444">
    <property type="entry name" value="Acetyltransf_5"/>
    <property type="match status" value="1"/>
</dbReference>
<dbReference type="PANTHER" id="PTHR37323">
    <property type="entry name" value="GCN5-RELATED N-ACETYLTRANSFERASE"/>
    <property type="match status" value="1"/>
</dbReference>
<comment type="similarity">
    <text evidence="6">Belongs to the acetyltransferase family. OlsB subfamily.</text>
</comment>
<evidence type="ECO:0000256" key="8">
    <source>
        <dbReference type="ARBA" id="ARBA00039866"/>
    </source>
</evidence>
<evidence type="ECO:0000256" key="4">
    <source>
        <dbReference type="ARBA" id="ARBA00023098"/>
    </source>
</evidence>
<keyword evidence="3 11" id="KW-0808">Transferase</keyword>
<evidence type="ECO:0000313" key="11">
    <source>
        <dbReference type="EMBL" id="RED44207.1"/>
    </source>
</evidence>
<organism evidence="11 12">
    <name type="scientific">Aestuariispira insulae</name>
    <dbReference type="NCBI Taxonomy" id="1461337"/>
    <lineage>
        <taxon>Bacteria</taxon>
        <taxon>Pseudomonadati</taxon>
        <taxon>Pseudomonadota</taxon>
        <taxon>Alphaproteobacteria</taxon>
        <taxon>Rhodospirillales</taxon>
        <taxon>Kiloniellaceae</taxon>
        <taxon>Aestuariispira</taxon>
    </lineage>
</organism>
<dbReference type="Gene3D" id="3.40.630.30">
    <property type="match status" value="1"/>
</dbReference>
<dbReference type="EC" id="2.3.2.30" evidence="7"/>
<comment type="caution">
    <text evidence="11">The sequence shown here is derived from an EMBL/GenBank/DDBJ whole genome shotgun (WGS) entry which is preliminary data.</text>
</comment>
<gene>
    <name evidence="11" type="ORF">DFP90_11648</name>
</gene>
<protein>
    <recommendedName>
        <fullName evidence="8">L-ornithine N(alpha)-acyltransferase</fullName>
        <ecNumber evidence="7">2.3.2.30</ecNumber>
    </recommendedName>
</protein>
<evidence type="ECO:0000256" key="6">
    <source>
        <dbReference type="ARBA" id="ARBA00038095"/>
    </source>
</evidence>
<comment type="pathway">
    <text evidence="1">Lipid metabolism.</text>
</comment>
<accession>A0A3D9H3Y8</accession>
<evidence type="ECO:0000256" key="1">
    <source>
        <dbReference type="ARBA" id="ARBA00005189"/>
    </source>
</evidence>
<evidence type="ECO:0000256" key="2">
    <source>
        <dbReference type="ARBA" id="ARBA00022516"/>
    </source>
</evidence>
<keyword evidence="4" id="KW-0443">Lipid metabolism</keyword>
<evidence type="ECO:0000256" key="7">
    <source>
        <dbReference type="ARBA" id="ARBA00039058"/>
    </source>
</evidence>
<dbReference type="PANTHER" id="PTHR37323:SF1">
    <property type="entry name" value="L-ORNITHINE N(ALPHA)-ACYLTRANSFERASE"/>
    <property type="match status" value="1"/>
</dbReference>
<dbReference type="SUPFAM" id="SSF55729">
    <property type="entry name" value="Acyl-CoA N-acyltransferases (Nat)"/>
    <property type="match status" value="1"/>
</dbReference>
<dbReference type="EMBL" id="QRDW01000016">
    <property type="protein sequence ID" value="RED44207.1"/>
    <property type="molecule type" value="Genomic_DNA"/>
</dbReference>
<proteinExistence type="inferred from homology"/>
<comment type="catalytic activity">
    <reaction evidence="10">
        <text>a (3R)-hydroxyacyl-[ACP] + L-ornithine = a lyso-ornithine lipid + holo-[ACP] + H(+)</text>
        <dbReference type="Rhea" id="RHEA:20633"/>
        <dbReference type="Rhea" id="RHEA-COMP:9685"/>
        <dbReference type="Rhea" id="RHEA-COMP:9945"/>
        <dbReference type="ChEBI" id="CHEBI:15378"/>
        <dbReference type="ChEBI" id="CHEBI:46911"/>
        <dbReference type="ChEBI" id="CHEBI:64479"/>
        <dbReference type="ChEBI" id="CHEBI:78827"/>
        <dbReference type="ChEBI" id="CHEBI:138482"/>
        <dbReference type="EC" id="2.3.2.30"/>
    </reaction>
    <physiologicalReaction direction="left-to-right" evidence="10">
        <dbReference type="Rhea" id="RHEA:20634"/>
    </physiologicalReaction>
</comment>
<keyword evidence="12" id="KW-1185">Reference proteome</keyword>
<dbReference type="Proteomes" id="UP000256845">
    <property type="component" value="Unassembled WGS sequence"/>
</dbReference>
<dbReference type="InterPro" id="IPR016181">
    <property type="entry name" value="Acyl_CoA_acyltransferase"/>
</dbReference>
<dbReference type="GO" id="GO:0006629">
    <property type="term" value="P:lipid metabolic process"/>
    <property type="evidence" value="ECO:0007669"/>
    <property type="project" value="UniProtKB-KW"/>
</dbReference>
<dbReference type="AlphaFoldDB" id="A0A3D9H3Y8"/>
<comment type="function">
    <text evidence="9">Catalyzes the first step in the biosynthesis of ornithine lipids, which are phosphorus-free membrane lipids. Catalyzes the 3-hydroxyacyl-acyl carrier protein-dependent acylation of ornithine to form lyso-ornithine lipid (LOL).</text>
</comment>
<dbReference type="GO" id="GO:0043810">
    <property type="term" value="F:ornithine-acyl [acyl carrier protein] N-acyltransferase activity"/>
    <property type="evidence" value="ECO:0007669"/>
    <property type="project" value="UniProtKB-EC"/>
</dbReference>
<dbReference type="InterPro" id="IPR052351">
    <property type="entry name" value="Ornithine_N-alpha-AT"/>
</dbReference>
<evidence type="ECO:0000256" key="5">
    <source>
        <dbReference type="ARBA" id="ARBA00023315"/>
    </source>
</evidence>
<evidence type="ECO:0000256" key="10">
    <source>
        <dbReference type="ARBA" id="ARBA00047785"/>
    </source>
</evidence>
<sequence>MEPMRFRNLEIRLAEDEADLVAAQTLRYKIFYDEMGAQPSDACIAAGLDMDSYDPVCDHLLVIDLDRSQPGVPCVVGTYRLLRASVAERTTGFYTDAEFDLGGLKDYPGEIMELGRSCIDAAYRKSGAMQLLWSGIAQYIYRNNVDIMFGCGSIHGTDLEQAKLVMSYLHHYHMAPKNLRPVAQESRFIDMNLMKKDTIDTALAQSQMPPLLKGYLRLGGYVGKGAVIDHEFNTIDVCVVVETANVTGKYIRHFTKDRERNNAADSGTVAE</sequence>
<keyword evidence="2" id="KW-0444">Lipid biosynthesis</keyword>
<evidence type="ECO:0000313" key="12">
    <source>
        <dbReference type="Proteomes" id="UP000256845"/>
    </source>
</evidence>
<evidence type="ECO:0000256" key="9">
    <source>
        <dbReference type="ARBA" id="ARBA00045724"/>
    </source>
</evidence>